<evidence type="ECO:0000256" key="7">
    <source>
        <dbReference type="ARBA" id="ARBA00022692"/>
    </source>
</evidence>
<evidence type="ECO:0000256" key="16">
    <source>
        <dbReference type="ARBA" id="ARBA00031399"/>
    </source>
</evidence>
<dbReference type="RefSeq" id="WP_212817783.1">
    <property type="nucleotide sequence ID" value="NZ_AP023359.1"/>
</dbReference>
<comment type="subcellular location">
    <subcellularLocation>
        <location evidence="1">Membrane</location>
        <topology evidence="1">Multi-pass membrane protein</topology>
    </subcellularLocation>
</comment>
<evidence type="ECO:0000256" key="1">
    <source>
        <dbReference type="ARBA" id="ARBA00004141"/>
    </source>
</evidence>
<evidence type="ECO:0000313" key="23">
    <source>
        <dbReference type="EMBL" id="BCJ68565.1"/>
    </source>
</evidence>
<organism evidence="23 24">
    <name type="scientific">Polymorphospora rubra</name>
    <dbReference type="NCBI Taxonomy" id="338584"/>
    <lineage>
        <taxon>Bacteria</taxon>
        <taxon>Bacillati</taxon>
        <taxon>Actinomycetota</taxon>
        <taxon>Actinomycetes</taxon>
        <taxon>Micromonosporales</taxon>
        <taxon>Micromonosporaceae</taxon>
        <taxon>Polymorphospora</taxon>
    </lineage>
</organism>
<keyword evidence="6" id="KW-0679">Respiratory chain</keyword>
<dbReference type="Gene3D" id="2.60.40.420">
    <property type="entry name" value="Cupredoxins - blue copper proteins"/>
    <property type="match status" value="1"/>
</dbReference>
<keyword evidence="12 18" id="KW-0408">Iron</keyword>
<feature type="region of interest" description="Disordered" evidence="19">
    <location>
        <begin position="1"/>
        <end position="21"/>
    </location>
</feature>
<evidence type="ECO:0000256" key="11">
    <source>
        <dbReference type="ARBA" id="ARBA00022989"/>
    </source>
</evidence>
<dbReference type="InterPro" id="IPR014222">
    <property type="entry name" value="Cyt_c_oxidase_su2"/>
</dbReference>
<keyword evidence="13" id="KW-0186">Copper</keyword>
<keyword evidence="9" id="KW-1278">Translocase</keyword>
<evidence type="ECO:0000256" key="8">
    <source>
        <dbReference type="ARBA" id="ARBA00022723"/>
    </source>
</evidence>
<dbReference type="InterPro" id="IPR036257">
    <property type="entry name" value="Cyt_c_oxidase_su2_TM_sf"/>
</dbReference>
<keyword evidence="11 20" id="KW-1133">Transmembrane helix</keyword>
<dbReference type="InterPro" id="IPR036909">
    <property type="entry name" value="Cyt_c-like_dom_sf"/>
</dbReference>
<dbReference type="PROSITE" id="PS00078">
    <property type="entry name" value="COX2"/>
    <property type="match status" value="1"/>
</dbReference>
<dbReference type="GO" id="GO:0016491">
    <property type="term" value="F:oxidoreductase activity"/>
    <property type="evidence" value="ECO:0007669"/>
    <property type="project" value="InterPro"/>
</dbReference>
<dbReference type="InterPro" id="IPR008972">
    <property type="entry name" value="Cupredoxin"/>
</dbReference>
<dbReference type="NCBIfam" id="TIGR02866">
    <property type="entry name" value="CoxB"/>
    <property type="match status" value="1"/>
</dbReference>
<name>A0A810NB48_9ACTN</name>
<evidence type="ECO:0000256" key="6">
    <source>
        <dbReference type="ARBA" id="ARBA00022660"/>
    </source>
</evidence>
<dbReference type="KEGG" id="pry:Prubr_55860"/>
<proteinExistence type="inferred from homology"/>
<evidence type="ECO:0000259" key="22">
    <source>
        <dbReference type="PROSITE" id="PS51007"/>
    </source>
</evidence>
<evidence type="ECO:0000256" key="14">
    <source>
        <dbReference type="ARBA" id="ARBA00023136"/>
    </source>
</evidence>
<dbReference type="Pfam" id="PF00034">
    <property type="entry name" value="Cytochrom_C"/>
    <property type="match status" value="1"/>
</dbReference>
<evidence type="ECO:0000259" key="21">
    <source>
        <dbReference type="PROSITE" id="PS50857"/>
    </source>
</evidence>
<dbReference type="PROSITE" id="PS51007">
    <property type="entry name" value="CYTC"/>
    <property type="match status" value="1"/>
</dbReference>
<evidence type="ECO:0000256" key="13">
    <source>
        <dbReference type="ARBA" id="ARBA00023008"/>
    </source>
</evidence>
<reference evidence="23" key="1">
    <citation type="submission" date="2020-08" db="EMBL/GenBank/DDBJ databases">
        <title>Whole genome shotgun sequence of Polymorphospora rubra NBRC 101157.</title>
        <authorList>
            <person name="Komaki H."/>
            <person name="Tamura T."/>
        </authorList>
    </citation>
    <scope>NUCLEOTIDE SEQUENCE</scope>
    <source>
        <strain evidence="23">NBRC 101157</strain>
    </source>
</reference>
<evidence type="ECO:0000256" key="9">
    <source>
        <dbReference type="ARBA" id="ARBA00022967"/>
    </source>
</evidence>
<sequence length="344" mass="36832">MGTTEAAQTPRTGPDRRRRTGPAVAAATLLPLAGCASDAPSALDPAGAGAQRVEGLWWLLFWISVVVFVEVLALLVWALIFRRGARTRVRHGQPLRFVTIAGAGLPLVILVAVYGVSLRDLAALGTDPGPDAPTVEVTGHKWWWEVRYEGVAGATANEIHIPVGERVRVRLRTADVLHSFWVPQLMPKTDLIAGETRETWLHADRPGEYRGQCAEYCGLQHAHMALMVVAVPRPEFDARLARLAAPAPAPSTDAERRGQQAFVQGTCAACHTVRGTGAQGRVGPDLSDVGSRWSLGAGAVPNDAGHLGGWIANPQTVKPGNQMPPQPVDAARLPDLIAYLRSLD</sequence>
<dbReference type="GO" id="GO:0042773">
    <property type="term" value="P:ATP synthesis coupled electron transport"/>
    <property type="evidence" value="ECO:0007669"/>
    <property type="project" value="TreeGrafter"/>
</dbReference>
<comment type="catalytic activity">
    <reaction evidence="17">
        <text>4 Fe(II)-[cytochrome c] + O2 + 8 H(+)(in) = 4 Fe(III)-[cytochrome c] + 2 H2O + 4 H(+)(out)</text>
        <dbReference type="Rhea" id="RHEA:11436"/>
        <dbReference type="Rhea" id="RHEA-COMP:10350"/>
        <dbReference type="Rhea" id="RHEA-COMP:14399"/>
        <dbReference type="ChEBI" id="CHEBI:15377"/>
        <dbReference type="ChEBI" id="CHEBI:15378"/>
        <dbReference type="ChEBI" id="CHEBI:15379"/>
        <dbReference type="ChEBI" id="CHEBI:29033"/>
        <dbReference type="ChEBI" id="CHEBI:29034"/>
        <dbReference type="EC" id="7.1.1.9"/>
    </reaction>
</comment>
<dbReference type="InterPro" id="IPR002429">
    <property type="entry name" value="CcO_II-like_C"/>
</dbReference>
<evidence type="ECO:0000256" key="15">
    <source>
        <dbReference type="ARBA" id="ARBA00024688"/>
    </source>
</evidence>
<dbReference type="SUPFAM" id="SSF49503">
    <property type="entry name" value="Cupredoxins"/>
    <property type="match status" value="1"/>
</dbReference>
<comment type="function">
    <text evidence="15">Subunits I and II form the functional core of the enzyme complex. Electrons originating in cytochrome c are transferred via heme a and Cu(A) to the binuclear center formed by heme a3 and Cu(B).</text>
</comment>
<dbReference type="SUPFAM" id="SSF46626">
    <property type="entry name" value="Cytochrome c"/>
    <property type="match status" value="1"/>
</dbReference>
<dbReference type="InterPro" id="IPR034236">
    <property type="entry name" value="CuRO_CcO_Caa3_II"/>
</dbReference>
<evidence type="ECO:0000256" key="10">
    <source>
        <dbReference type="ARBA" id="ARBA00022982"/>
    </source>
</evidence>
<keyword evidence="8 18" id="KW-0479">Metal-binding</keyword>
<dbReference type="InterPro" id="IPR009056">
    <property type="entry name" value="Cyt_c-like_dom"/>
</dbReference>
<keyword evidence="10" id="KW-0249">Electron transport</keyword>
<dbReference type="PANTHER" id="PTHR22888">
    <property type="entry name" value="CYTOCHROME C OXIDASE, SUBUNIT II"/>
    <property type="match status" value="1"/>
</dbReference>
<evidence type="ECO:0000256" key="12">
    <source>
        <dbReference type="ARBA" id="ARBA00023004"/>
    </source>
</evidence>
<evidence type="ECO:0000313" key="24">
    <source>
        <dbReference type="Proteomes" id="UP000680866"/>
    </source>
</evidence>
<evidence type="ECO:0000256" key="17">
    <source>
        <dbReference type="ARBA" id="ARBA00047816"/>
    </source>
</evidence>
<keyword evidence="14 20" id="KW-0472">Membrane</keyword>
<feature type="transmembrane region" description="Helical" evidence="20">
    <location>
        <begin position="59"/>
        <end position="82"/>
    </location>
</feature>
<dbReference type="PRINTS" id="PR01166">
    <property type="entry name" value="CYCOXIDASEII"/>
</dbReference>
<gene>
    <name evidence="23" type="ORF">Prubr_55860</name>
</gene>
<evidence type="ECO:0000256" key="5">
    <source>
        <dbReference type="ARBA" id="ARBA00022617"/>
    </source>
</evidence>
<feature type="domain" description="Cytochrome oxidase subunit II copper A binding" evidence="21">
    <location>
        <begin position="130"/>
        <end position="242"/>
    </location>
</feature>
<dbReference type="Gene3D" id="1.10.287.90">
    <property type="match status" value="1"/>
</dbReference>
<dbReference type="GO" id="GO:0004129">
    <property type="term" value="F:cytochrome-c oxidase activity"/>
    <property type="evidence" value="ECO:0007669"/>
    <property type="project" value="UniProtKB-EC"/>
</dbReference>
<dbReference type="EMBL" id="AP023359">
    <property type="protein sequence ID" value="BCJ68565.1"/>
    <property type="molecule type" value="Genomic_DNA"/>
</dbReference>
<evidence type="ECO:0000256" key="4">
    <source>
        <dbReference type="ARBA" id="ARBA00022448"/>
    </source>
</evidence>
<dbReference type="InterPro" id="IPR045187">
    <property type="entry name" value="CcO_II"/>
</dbReference>
<evidence type="ECO:0000256" key="18">
    <source>
        <dbReference type="PROSITE-ProRule" id="PRU00433"/>
    </source>
</evidence>
<keyword evidence="4" id="KW-0813">Transport</keyword>
<dbReference type="PROSITE" id="PS50857">
    <property type="entry name" value="COX2_CUA"/>
    <property type="match status" value="1"/>
</dbReference>
<dbReference type="CDD" id="cd04213">
    <property type="entry name" value="CuRO_CcO_Caa3_II"/>
    <property type="match status" value="1"/>
</dbReference>
<dbReference type="InterPro" id="IPR001505">
    <property type="entry name" value="Copper_CuA"/>
</dbReference>
<keyword evidence="24" id="KW-1185">Reference proteome</keyword>
<dbReference type="Proteomes" id="UP000680866">
    <property type="component" value="Chromosome"/>
</dbReference>
<evidence type="ECO:0000256" key="3">
    <source>
        <dbReference type="ARBA" id="ARBA00012949"/>
    </source>
</evidence>
<dbReference type="GO" id="GO:0016020">
    <property type="term" value="C:membrane"/>
    <property type="evidence" value="ECO:0007669"/>
    <property type="project" value="UniProtKB-SubCell"/>
</dbReference>
<keyword evidence="5 18" id="KW-0349">Heme</keyword>
<dbReference type="GO" id="GO:0005507">
    <property type="term" value="F:copper ion binding"/>
    <property type="evidence" value="ECO:0007669"/>
    <property type="project" value="InterPro"/>
</dbReference>
<dbReference type="PANTHER" id="PTHR22888:SF9">
    <property type="entry name" value="CYTOCHROME C OXIDASE SUBUNIT 2"/>
    <property type="match status" value="1"/>
</dbReference>
<evidence type="ECO:0000256" key="20">
    <source>
        <dbReference type="SAM" id="Phobius"/>
    </source>
</evidence>
<dbReference type="EC" id="7.1.1.9" evidence="3"/>
<feature type="transmembrane region" description="Helical" evidence="20">
    <location>
        <begin position="94"/>
        <end position="116"/>
    </location>
</feature>
<dbReference type="GO" id="GO:0020037">
    <property type="term" value="F:heme binding"/>
    <property type="evidence" value="ECO:0007669"/>
    <property type="project" value="InterPro"/>
</dbReference>
<evidence type="ECO:0000256" key="19">
    <source>
        <dbReference type="SAM" id="MobiDB-lite"/>
    </source>
</evidence>
<dbReference type="SUPFAM" id="SSF81464">
    <property type="entry name" value="Cytochrome c oxidase subunit II-like, transmembrane region"/>
    <property type="match status" value="1"/>
</dbReference>
<dbReference type="Pfam" id="PF00116">
    <property type="entry name" value="COX2"/>
    <property type="match status" value="1"/>
</dbReference>
<protein>
    <recommendedName>
        <fullName evidence="3">cytochrome-c oxidase</fullName>
        <ecNumber evidence="3">7.1.1.9</ecNumber>
    </recommendedName>
    <alternativeName>
        <fullName evidence="16">Cytochrome aa3 subunit 2</fullName>
    </alternativeName>
</protein>
<comment type="similarity">
    <text evidence="2">Belongs to the cytochrome c oxidase subunit 2 family.</text>
</comment>
<keyword evidence="7 20" id="KW-0812">Transmembrane</keyword>
<feature type="domain" description="Cytochrome c" evidence="22">
    <location>
        <begin position="253"/>
        <end position="344"/>
    </location>
</feature>
<accession>A0A810NB48</accession>
<dbReference type="AlphaFoldDB" id="A0A810NB48"/>
<evidence type="ECO:0000256" key="2">
    <source>
        <dbReference type="ARBA" id="ARBA00007866"/>
    </source>
</evidence>